<proteinExistence type="inferred from homology"/>
<dbReference type="EMBL" id="JBANEI010000017">
    <property type="protein sequence ID" value="MEI2683844.1"/>
    <property type="molecule type" value="Genomic_DNA"/>
</dbReference>
<protein>
    <submittedName>
        <fullName evidence="7">Flagellar hook-associated protein FlgL</fullName>
    </submittedName>
</protein>
<evidence type="ECO:0000256" key="2">
    <source>
        <dbReference type="ARBA" id="ARBA00004613"/>
    </source>
</evidence>
<dbReference type="PANTHER" id="PTHR42792:SF1">
    <property type="entry name" value="FLAGELLAR HOOK-ASSOCIATED PROTEIN 3"/>
    <property type="match status" value="1"/>
</dbReference>
<evidence type="ECO:0000256" key="4">
    <source>
        <dbReference type="ARBA" id="ARBA00022525"/>
    </source>
</evidence>
<keyword evidence="8" id="KW-1185">Reference proteome</keyword>
<evidence type="ECO:0000256" key="1">
    <source>
        <dbReference type="ARBA" id="ARBA00004365"/>
    </source>
</evidence>
<accession>A0ABU8DMT5</accession>
<comment type="caution">
    <text evidence="7">The sequence shown here is derived from an EMBL/GenBank/DDBJ whole genome shotgun (WGS) entry which is preliminary data.</text>
</comment>
<keyword evidence="7" id="KW-0966">Cell projection</keyword>
<comment type="similarity">
    <text evidence="3">Belongs to the bacterial flagellin family.</text>
</comment>
<dbReference type="InterPro" id="IPR013384">
    <property type="entry name" value="Flagell_FlgL"/>
</dbReference>
<reference evidence="7 8" key="1">
    <citation type="submission" date="2024-02" db="EMBL/GenBank/DDBJ databases">
        <title>First report Erwinia aphidicola in onion in Chile.</title>
        <authorList>
            <person name="Valenzuela M."/>
            <person name="Pena M."/>
            <person name="Dutta B."/>
        </authorList>
    </citation>
    <scope>NUCLEOTIDE SEQUENCE [LARGE SCALE GENOMIC DNA]</scope>
    <source>
        <strain evidence="7 8">QCJ3A</strain>
    </source>
</reference>
<evidence type="ECO:0000313" key="8">
    <source>
        <dbReference type="Proteomes" id="UP001306592"/>
    </source>
</evidence>
<organism evidence="7 8">
    <name type="scientific">Erwinia aphidicola</name>
    <dbReference type="NCBI Taxonomy" id="68334"/>
    <lineage>
        <taxon>Bacteria</taxon>
        <taxon>Pseudomonadati</taxon>
        <taxon>Pseudomonadota</taxon>
        <taxon>Gammaproteobacteria</taxon>
        <taxon>Enterobacterales</taxon>
        <taxon>Erwiniaceae</taxon>
        <taxon>Erwinia</taxon>
    </lineage>
</organism>
<dbReference type="Gene3D" id="1.20.1330.10">
    <property type="entry name" value="f41 fragment of flagellin, N-terminal domain"/>
    <property type="match status" value="1"/>
</dbReference>
<evidence type="ECO:0000313" key="7">
    <source>
        <dbReference type="EMBL" id="MEI2683844.1"/>
    </source>
</evidence>
<keyword evidence="7" id="KW-0282">Flagellum</keyword>
<evidence type="ECO:0000256" key="5">
    <source>
        <dbReference type="ARBA" id="ARBA00023143"/>
    </source>
</evidence>
<dbReference type="NCBIfam" id="TIGR02550">
    <property type="entry name" value="flagell_flgL"/>
    <property type="match status" value="1"/>
</dbReference>
<dbReference type="RefSeq" id="WP_336203637.1">
    <property type="nucleotide sequence ID" value="NZ_JBANEI010000017.1"/>
</dbReference>
<keyword evidence="4" id="KW-0964">Secreted</keyword>
<dbReference type="PANTHER" id="PTHR42792">
    <property type="entry name" value="FLAGELLIN"/>
    <property type="match status" value="1"/>
</dbReference>
<dbReference type="InterPro" id="IPR001492">
    <property type="entry name" value="Flagellin"/>
</dbReference>
<keyword evidence="5" id="KW-0975">Bacterial flagellum</keyword>
<dbReference type="Proteomes" id="UP001306592">
    <property type="component" value="Unassembled WGS sequence"/>
</dbReference>
<evidence type="ECO:0000259" key="6">
    <source>
        <dbReference type="Pfam" id="PF00669"/>
    </source>
</evidence>
<gene>
    <name evidence="7" type="primary">flgL</name>
    <name evidence="7" type="ORF">V8N49_19545</name>
</gene>
<keyword evidence="7" id="KW-0969">Cilium</keyword>
<name>A0ABU8DMT5_ERWAP</name>
<feature type="domain" description="Flagellin N-terminal" evidence="6">
    <location>
        <begin position="4"/>
        <end position="142"/>
    </location>
</feature>
<sequence>MRLSTQHMFNQSVKTMSARINETYSVYSRLSAGKTLMAASDDPQGAADAVKYQNALAKMELYSNTRSTVMGNMQQADSVLQSMSQLVSKELNSKILAAMNGTASKEDLAALGKEISGITSSLTDLANSRDGSGRYLFSGFKTDIAPYDDLGNYMGGDTAQRQTIDEGTEIQTGHLGKDIFNSGEPDDLFKNLQAAAAALTADPIDPDAVKLALGDANRAVDAGISSIGKVQSELGTHMQQIERLNMQGDADRDAMMEKLTNVFGADMGTMARLSGDAKMSQYAMESSMLVFQAMQKMTLFRS</sequence>
<dbReference type="Pfam" id="PF00669">
    <property type="entry name" value="Flagellin_N"/>
    <property type="match status" value="1"/>
</dbReference>
<dbReference type="InterPro" id="IPR001029">
    <property type="entry name" value="Flagellin_N"/>
</dbReference>
<dbReference type="SUPFAM" id="SSF64518">
    <property type="entry name" value="Phase 1 flagellin"/>
    <property type="match status" value="1"/>
</dbReference>
<evidence type="ECO:0000256" key="3">
    <source>
        <dbReference type="ARBA" id="ARBA00005709"/>
    </source>
</evidence>
<comment type="subcellular location">
    <subcellularLocation>
        <location evidence="1">Bacterial flagellum</location>
    </subcellularLocation>
    <subcellularLocation>
        <location evidence="2">Secreted</location>
    </subcellularLocation>
</comment>